<dbReference type="Proteomes" id="UP000434101">
    <property type="component" value="Unassembled WGS sequence"/>
</dbReference>
<proteinExistence type="predicted"/>
<feature type="region of interest" description="Disordered" evidence="1">
    <location>
        <begin position="1"/>
        <end position="33"/>
    </location>
</feature>
<dbReference type="EMBL" id="WUYX01000033">
    <property type="protein sequence ID" value="MXV62577.1"/>
    <property type="molecule type" value="Genomic_DNA"/>
</dbReference>
<gene>
    <name evidence="2" type="ORF">GS429_10980</name>
</gene>
<accession>A0A6B0VN79</accession>
<evidence type="ECO:0000313" key="3">
    <source>
        <dbReference type="Proteomes" id="UP000434101"/>
    </source>
</evidence>
<reference evidence="2 3" key="1">
    <citation type="submission" date="2020-01" db="EMBL/GenBank/DDBJ databases">
        <title>Natronorubrum sp. JWXQ-INN 674 isolated from Inner Mongolia Autonomous Region of China.</title>
        <authorList>
            <person name="Xue Q."/>
        </authorList>
    </citation>
    <scope>NUCLEOTIDE SEQUENCE [LARGE SCALE GENOMIC DNA]</scope>
    <source>
        <strain evidence="2 3">JWXQ-INN-674</strain>
    </source>
</reference>
<sequence>MAPRHPIWSAGSRRPSRPQRPTARTKNPTTNETTIVATGSQCTSDRMTAIRPVCKQFQLLL</sequence>
<evidence type="ECO:0000313" key="2">
    <source>
        <dbReference type="EMBL" id="MXV62577.1"/>
    </source>
</evidence>
<keyword evidence="3" id="KW-1185">Reference proteome</keyword>
<feature type="compositionally biased region" description="Polar residues" evidence="1">
    <location>
        <begin position="22"/>
        <end position="33"/>
    </location>
</feature>
<evidence type="ECO:0000256" key="1">
    <source>
        <dbReference type="SAM" id="MobiDB-lite"/>
    </source>
</evidence>
<comment type="caution">
    <text evidence="2">The sequence shown here is derived from an EMBL/GenBank/DDBJ whole genome shotgun (WGS) entry which is preliminary data.</text>
</comment>
<name>A0A6B0VN79_9EURY</name>
<organism evidence="2 3">
    <name type="scientific">Natronorubrum halalkaliphilum</name>
    <dbReference type="NCBI Taxonomy" id="2691917"/>
    <lineage>
        <taxon>Archaea</taxon>
        <taxon>Methanobacteriati</taxon>
        <taxon>Methanobacteriota</taxon>
        <taxon>Stenosarchaea group</taxon>
        <taxon>Halobacteria</taxon>
        <taxon>Halobacteriales</taxon>
        <taxon>Natrialbaceae</taxon>
        <taxon>Natronorubrum</taxon>
    </lineage>
</organism>
<dbReference type="AlphaFoldDB" id="A0A6B0VN79"/>
<protein>
    <submittedName>
        <fullName evidence="2">Uncharacterized protein</fullName>
    </submittedName>
</protein>